<evidence type="ECO:0000313" key="6">
    <source>
        <dbReference type="Proteomes" id="UP000740329"/>
    </source>
</evidence>
<dbReference type="HAMAP" id="MF_00512">
    <property type="entry name" value="Ribosomal_eS6"/>
    <property type="match status" value="1"/>
</dbReference>
<dbReference type="InterPro" id="IPR020924">
    <property type="entry name" value="Ribosomal_eS6_arc"/>
</dbReference>
<gene>
    <name evidence="4" type="primary">rps6e</name>
    <name evidence="5" type="ORF">J3E07_001351</name>
</gene>
<organism evidence="5 6">
    <name type="scientific">Methanococcus voltae</name>
    <dbReference type="NCBI Taxonomy" id="2188"/>
    <lineage>
        <taxon>Archaea</taxon>
        <taxon>Methanobacteriati</taxon>
        <taxon>Methanobacteriota</taxon>
        <taxon>Methanomada group</taxon>
        <taxon>Methanococci</taxon>
        <taxon>Methanococcales</taxon>
        <taxon>Methanococcaceae</taxon>
        <taxon>Methanococcus</taxon>
    </lineage>
</organism>
<comment type="similarity">
    <text evidence="1 4">Belongs to the eukaryotic ribosomal protein eS6 family.</text>
</comment>
<dbReference type="EMBL" id="JAGGMV010000004">
    <property type="protein sequence ID" value="MBP2201911.1"/>
    <property type="molecule type" value="Genomic_DNA"/>
</dbReference>
<keyword evidence="3 4" id="KW-0687">Ribonucleoprotein</keyword>
<sequence length="124" mass="13586">MAFKVVIADPKEGKTFQKEIESRALIGKKIGDEIDGSIVELEGFKLVITGGSDKCGFAMRHDVHGNAKQKVLLRQGPAYHPKDDGIRRRKSIRGNTISLEVVQINMKVVEGPKPLSEVFGADAE</sequence>
<name>A0A8J7RJA5_METVO</name>
<dbReference type="GO" id="GO:1990904">
    <property type="term" value="C:ribonucleoprotein complex"/>
    <property type="evidence" value="ECO:0007669"/>
    <property type="project" value="UniProtKB-KW"/>
</dbReference>
<dbReference type="Proteomes" id="UP000740329">
    <property type="component" value="Unassembled WGS sequence"/>
</dbReference>
<protein>
    <recommendedName>
        <fullName evidence="4">Small ribosomal subunit protein eS6</fullName>
    </recommendedName>
</protein>
<evidence type="ECO:0000256" key="4">
    <source>
        <dbReference type="HAMAP-Rule" id="MF_00512"/>
    </source>
</evidence>
<reference evidence="5" key="1">
    <citation type="submission" date="2021-03" db="EMBL/GenBank/DDBJ databases">
        <title>Genomic Encyclopedia of Type Strains, Phase IV (KMG-V): Genome sequencing to study the core and pangenomes of soil and plant-associated prokaryotes.</title>
        <authorList>
            <person name="Whitman W."/>
        </authorList>
    </citation>
    <scope>NUCLEOTIDE SEQUENCE</scope>
    <source>
        <strain evidence="5">C4</strain>
    </source>
</reference>
<proteinExistence type="inferred from homology"/>
<keyword evidence="2 4" id="KW-0689">Ribosomal protein</keyword>
<dbReference type="Pfam" id="PF01092">
    <property type="entry name" value="Ribosomal_S6e"/>
    <property type="match status" value="1"/>
</dbReference>
<dbReference type="GO" id="GO:0003735">
    <property type="term" value="F:structural constituent of ribosome"/>
    <property type="evidence" value="ECO:0007669"/>
    <property type="project" value="InterPro"/>
</dbReference>
<evidence type="ECO:0000256" key="3">
    <source>
        <dbReference type="ARBA" id="ARBA00023274"/>
    </source>
</evidence>
<dbReference type="GO" id="GO:0005840">
    <property type="term" value="C:ribosome"/>
    <property type="evidence" value="ECO:0007669"/>
    <property type="project" value="UniProtKB-KW"/>
</dbReference>
<evidence type="ECO:0000256" key="1">
    <source>
        <dbReference type="ARBA" id="ARBA00009312"/>
    </source>
</evidence>
<comment type="caution">
    <text evidence="5">The sequence shown here is derived from an EMBL/GenBank/DDBJ whole genome shotgun (WGS) entry which is preliminary data.</text>
</comment>
<evidence type="ECO:0000256" key="2">
    <source>
        <dbReference type="ARBA" id="ARBA00022980"/>
    </source>
</evidence>
<dbReference type="InterPro" id="IPR001377">
    <property type="entry name" value="Ribosomal_eS6"/>
</dbReference>
<dbReference type="GO" id="GO:0006412">
    <property type="term" value="P:translation"/>
    <property type="evidence" value="ECO:0007669"/>
    <property type="project" value="UniProtKB-UniRule"/>
</dbReference>
<dbReference type="SMART" id="SM01405">
    <property type="entry name" value="Ribosomal_S6e"/>
    <property type="match status" value="1"/>
</dbReference>
<dbReference type="AlphaFoldDB" id="A0A8J7RJA5"/>
<dbReference type="NCBIfam" id="NF003294">
    <property type="entry name" value="PRK04290.1-3"/>
    <property type="match status" value="1"/>
</dbReference>
<dbReference type="OrthoDB" id="7793at2157"/>
<evidence type="ECO:0000313" key="5">
    <source>
        <dbReference type="EMBL" id="MBP2201911.1"/>
    </source>
</evidence>
<dbReference type="PANTHER" id="PTHR11502">
    <property type="entry name" value="40S RIBOSOMAL PROTEIN S6"/>
    <property type="match status" value="1"/>
</dbReference>
<dbReference type="RefSeq" id="WP_209591434.1">
    <property type="nucleotide sequence ID" value="NZ_JAGGMU010000004.1"/>
</dbReference>
<accession>A0A8J7RJA5</accession>